<evidence type="ECO:0000313" key="5">
    <source>
        <dbReference type="EMBL" id="PKY53837.1"/>
    </source>
</evidence>
<dbReference type="VEuPathDB" id="FungiDB:RhiirFUN_020535"/>
<dbReference type="SUPFAM" id="SSF52540">
    <property type="entry name" value="P-loop containing nucleoside triphosphate hydrolases"/>
    <property type="match status" value="1"/>
</dbReference>
<dbReference type="InterPro" id="IPR001650">
    <property type="entry name" value="Helicase_C-like"/>
</dbReference>
<organism evidence="5 6">
    <name type="scientific">Rhizophagus irregularis</name>
    <dbReference type="NCBI Taxonomy" id="588596"/>
    <lineage>
        <taxon>Eukaryota</taxon>
        <taxon>Fungi</taxon>
        <taxon>Fungi incertae sedis</taxon>
        <taxon>Mucoromycota</taxon>
        <taxon>Glomeromycotina</taxon>
        <taxon>Glomeromycetes</taxon>
        <taxon>Glomerales</taxon>
        <taxon>Glomeraceae</taxon>
        <taxon>Rhizophagus</taxon>
    </lineage>
</organism>
<dbReference type="GO" id="GO:0008094">
    <property type="term" value="F:ATP-dependent activity, acting on DNA"/>
    <property type="evidence" value="ECO:0007669"/>
    <property type="project" value="TreeGrafter"/>
</dbReference>
<evidence type="ECO:0000256" key="3">
    <source>
        <dbReference type="ARBA" id="ARBA00022840"/>
    </source>
</evidence>
<dbReference type="GO" id="GO:0005524">
    <property type="term" value="F:ATP binding"/>
    <property type="evidence" value="ECO:0007669"/>
    <property type="project" value="UniProtKB-KW"/>
</dbReference>
<evidence type="ECO:0000313" key="6">
    <source>
        <dbReference type="Proteomes" id="UP000234323"/>
    </source>
</evidence>
<dbReference type="CDD" id="cd18793">
    <property type="entry name" value="SF2_C_SNF"/>
    <property type="match status" value="1"/>
</dbReference>
<keyword evidence="6" id="KW-1185">Reference proteome</keyword>
<feature type="domain" description="Helicase C-terminal" evidence="4">
    <location>
        <begin position="35"/>
        <end position="103"/>
    </location>
</feature>
<dbReference type="Gene3D" id="3.40.50.300">
    <property type="entry name" value="P-loop containing nucleotide triphosphate hydrolases"/>
    <property type="match status" value="1"/>
</dbReference>
<dbReference type="GO" id="GO:0016787">
    <property type="term" value="F:hydrolase activity"/>
    <property type="evidence" value="ECO:0007669"/>
    <property type="project" value="UniProtKB-KW"/>
</dbReference>
<dbReference type="InterPro" id="IPR049730">
    <property type="entry name" value="SNF2/RAD54-like_C"/>
</dbReference>
<dbReference type="InterPro" id="IPR050628">
    <property type="entry name" value="SNF2_RAD54_helicase_TF"/>
</dbReference>
<evidence type="ECO:0000259" key="4">
    <source>
        <dbReference type="Pfam" id="PF00271"/>
    </source>
</evidence>
<evidence type="ECO:0000256" key="1">
    <source>
        <dbReference type="ARBA" id="ARBA00022741"/>
    </source>
</evidence>
<dbReference type="InterPro" id="IPR027417">
    <property type="entry name" value="P-loop_NTPase"/>
</dbReference>
<keyword evidence="3" id="KW-0067">ATP-binding</keyword>
<comment type="caution">
    <text evidence="5">The sequence shown here is derived from an EMBL/GenBank/DDBJ whole genome shotgun (WGS) entry which is preliminary data.</text>
</comment>
<dbReference type="GO" id="GO:0006281">
    <property type="term" value="P:DNA repair"/>
    <property type="evidence" value="ECO:0007669"/>
    <property type="project" value="TreeGrafter"/>
</dbReference>
<proteinExistence type="predicted"/>
<keyword evidence="1" id="KW-0547">Nucleotide-binding</keyword>
<dbReference type="VEuPathDB" id="FungiDB:RhiirA1_402145"/>
<dbReference type="Pfam" id="PF00271">
    <property type="entry name" value="Helicase_C"/>
    <property type="match status" value="1"/>
</dbReference>
<accession>A0A2I1H4N2</accession>
<dbReference type="Proteomes" id="UP000234323">
    <property type="component" value="Unassembled WGS sequence"/>
</dbReference>
<gene>
    <name evidence="5" type="ORF">RhiirA4_472273</name>
</gene>
<reference evidence="5 6" key="1">
    <citation type="submission" date="2015-10" db="EMBL/GenBank/DDBJ databases">
        <title>Genome analyses suggest a sexual origin of heterokaryosis in a supposedly ancient asexual fungus.</title>
        <authorList>
            <person name="Ropars J."/>
            <person name="Sedzielewska K."/>
            <person name="Noel J."/>
            <person name="Charron P."/>
            <person name="Farinelli L."/>
            <person name="Marton T."/>
            <person name="Kruger M."/>
            <person name="Pelin A."/>
            <person name="Brachmann A."/>
            <person name="Corradi N."/>
        </authorList>
    </citation>
    <scope>NUCLEOTIDE SEQUENCE [LARGE SCALE GENOMIC DNA]</scope>
    <source>
        <strain evidence="5 6">A4</strain>
    </source>
</reference>
<dbReference type="PANTHER" id="PTHR45626">
    <property type="entry name" value="TRANSCRIPTION TERMINATION FACTOR 2-RELATED"/>
    <property type="match status" value="1"/>
</dbReference>
<evidence type="ECO:0000256" key="2">
    <source>
        <dbReference type="ARBA" id="ARBA00022801"/>
    </source>
</evidence>
<dbReference type="EMBL" id="LLXI01001471">
    <property type="protein sequence ID" value="PKY53837.1"/>
    <property type="molecule type" value="Genomic_DNA"/>
</dbReference>
<dbReference type="GO" id="GO:0005634">
    <property type="term" value="C:nucleus"/>
    <property type="evidence" value="ECO:0007669"/>
    <property type="project" value="TreeGrafter"/>
</dbReference>
<protein>
    <recommendedName>
        <fullName evidence="4">Helicase C-terminal domain-containing protein</fullName>
    </recommendedName>
</protein>
<dbReference type="AlphaFoldDB" id="A0A2I1H4N2"/>
<sequence length="106" mass="12846">MDEKKIYDKMESDTKEQFKSWKESKNDDLENNYITFLEMLFRLRQICNHTQLLYVNVKFVRFDGKMLHNQRKKAINNFNNNPEGLNLTTANQCFIMDSWWNPSIED</sequence>
<name>A0A2I1H4N2_9GLOM</name>
<keyword evidence="2" id="KW-0378">Hydrolase</keyword>